<reference evidence="5" key="1">
    <citation type="journal article" date="2014" name="Int. J. Syst. Evol. Microbiol.">
        <title>Complete genome sequence of Corynebacterium casei LMG S-19264T (=DSM 44701T), isolated from a smear-ripened cheese.</title>
        <authorList>
            <consortium name="US DOE Joint Genome Institute (JGI-PGF)"/>
            <person name="Walter F."/>
            <person name="Albersmeier A."/>
            <person name="Kalinowski J."/>
            <person name="Ruckert C."/>
        </authorList>
    </citation>
    <scope>NUCLEOTIDE SEQUENCE</scope>
    <source>
        <strain evidence="5">CGMCC 1.12698</strain>
    </source>
</reference>
<dbReference type="SUPFAM" id="SSF55729">
    <property type="entry name" value="Acyl-CoA N-acyltransferases (Nat)"/>
    <property type="match status" value="1"/>
</dbReference>
<keyword evidence="1" id="KW-0808">Transferase</keyword>
<dbReference type="InterPro" id="IPR000182">
    <property type="entry name" value="GNAT_dom"/>
</dbReference>
<dbReference type="AlphaFoldDB" id="A0A917EQL0"/>
<dbReference type="RefSeq" id="WP_188387873.1">
    <property type="nucleotide sequence ID" value="NZ_BMFK01000001.1"/>
</dbReference>
<evidence type="ECO:0000256" key="2">
    <source>
        <dbReference type="ARBA" id="ARBA00023315"/>
    </source>
</evidence>
<evidence type="ECO:0000256" key="1">
    <source>
        <dbReference type="ARBA" id="ARBA00022679"/>
    </source>
</evidence>
<evidence type="ECO:0000313" key="5">
    <source>
        <dbReference type="EMBL" id="GGE66909.1"/>
    </source>
</evidence>
<reference evidence="5" key="2">
    <citation type="submission" date="2020-09" db="EMBL/GenBank/DDBJ databases">
        <authorList>
            <person name="Sun Q."/>
            <person name="Zhou Y."/>
        </authorList>
    </citation>
    <scope>NUCLEOTIDE SEQUENCE</scope>
    <source>
        <strain evidence="5">CGMCC 1.12698</strain>
    </source>
</reference>
<organism evidence="5 6">
    <name type="scientific">Priestia taiwanensis</name>
    <dbReference type="NCBI Taxonomy" id="1347902"/>
    <lineage>
        <taxon>Bacteria</taxon>
        <taxon>Bacillati</taxon>
        <taxon>Bacillota</taxon>
        <taxon>Bacilli</taxon>
        <taxon>Bacillales</taxon>
        <taxon>Bacillaceae</taxon>
        <taxon>Priestia</taxon>
    </lineage>
</organism>
<accession>A0A917EQL0</accession>
<dbReference type="Gene3D" id="3.40.630.30">
    <property type="match status" value="1"/>
</dbReference>
<keyword evidence="6" id="KW-1185">Reference proteome</keyword>
<feature type="domain" description="N-acetyltransferase" evidence="4">
    <location>
        <begin position="7"/>
        <end position="162"/>
    </location>
</feature>
<dbReference type="GO" id="GO:0016747">
    <property type="term" value="F:acyltransferase activity, transferring groups other than amino-acyl groups"/>
    <property type="evidence" value="ECO:0007669"/>
    <property type="project" value="InterPro"/>
</dbReference>
<dbReference type="InterPro" id="IPR051531">
    <property type="entry name" value="N-acetyltransferase"/>
</dbReference>
<dbReference type="PROSITE" id="PS51186">
    <property type="entry name" value="GNAT"/>
    <property type="match status" value="1"/>
</dbReference>
<proteinExistence type="inferred from homology"/>
<dbReference type="Proteomes" id="UP000605259">
    <property type="component" value="Unassembled WGS sequence"/>
</dbReference>
<sequence>MYETKRLQLRSLVLSDAAQVEALAGDYEIAKTTLNIPHPYPEGGAITWITSILEDPNEGKTRRTFAITLDNMLIGTISLLIAEVHNRAELAYWLGTEYWSQGYMTEVAQLMIQIGFEEHQLHRIYAASFTENPGSWKIMKKLDMTYEGTMRHHVMKWGKPVDLVYYGILKEEYETKKQGAL</sequence>
<comment type="similarity">
    <text evidence="3">Belongs to the acetyltransferase family. RimJ subfamily.</text>
</comment>
<dbReference type="InterPro" id="IPR016181">
    <property type="entry name" value="Acyl_CoA_acyltransferase"/>
</dbReference>
<keyword evidence="2" id="KW-0012">Acyltransferase</keyword>
<protein>
    <submittedName>
        <fullName evidence="5">N-acetyltransferase GCN5</fullName>
    </submittedName>
</protein>
<evidence type="ECO:0000313" key="6">
    <source>
        <dbReference type="Proteomes" id="UP000605259"/>
    </source>
</evidence>
<evidence type="ECO:0000256" key="3">
    <source>
        <dbReference type="ARBA" id="ARBA00038502"/>
    </source>
</evidence>
<gene>
    <name evidence="5" type="ORF">GCM10007140_16330</name>
</gene>
<dbReference type="PANTHER" id="PTHR43792:SF8">
    <property type="entry name" value="[RIBOSOMAL PROTEIN US5]-ALANINE N-ACETYLTRANSFERASE"/>
    <property type="match status" value="1"/>
</dbReference>
<evidence type="ECO:0000259" key="4">
    <source>
        <dbReference type="PROSITE" id="PS51186"/>
    </source>
</evidence>
<dbReference type="PANTHER" id="PTHR43792">
    <property type="entry name" value="GNAT FAMILY, PUTATIVE (AFU_ORTHOLOGUE AFUA_3G00765)-RELATED-RELATED"/>
    <property type="match status" value="1"/>
</dbReference>
<name>A0A917EQL0_9BACI</name>
<dbReference type="EMBL" id="BMFK01000001">
    <property type="protein sequence ID" value="GGE66909.1"/>
    <property type="molecule type" value="Genomic_DNA"/>
</dbReference>
<dbReference type="Pfam" id="PF13302">
    <property type="entry name" value="Acetyltransf_3"/>
    <property type="match status" value="1"/>
</dbReference>
<comment type="caution">
    <text evidence="5">The sequence shown here is derived from an EMBL/GenBank/DDBJ whole genome shotgun (WGS) entry which is preliminary data.</text>
</comment>